<dbReference type="EMBL" id="PDCK01000040">
    <property type="protein sequence ID" value="PRQ46474.1"/>
    <property type="molecule type" value="Genomic_DNA"/>
</dbReference>
<dbReference type="InterPro" id="IPR036397">
    <property type="entry name" value="RNaseH_sf"/>
</dbReference>
<dbReference type="Gramene" id="PRQ46474">
    <property type="protein sequence ID" value="PRQ46474"/>
    <property type="gene ID" value="RchiOBHm_Chr2g0089441"/>
</dbReference>
<comment type="caution">
    <text evidence="2">The sequence shown here is derived from an EMBL/GenBank/DDBJ whole genome shotgun (WGS) entry which is preliminary data.</text>
</comment>
<evidence type="ECO:0000313" key="2">
    <source>
        <dbReference type="EMBL" id="PRQ46474.1"/>
    </source>
</evidence>
<dbReference type="OMA" id="ARWEWIP"/>
<reference evidence="2 3" key="1">
    <citation type="journal article" date="2018" name="Nat. Genet.">
        <title>The Rosa genome provides new insights in the design of modern roses.</title>
        <authorList>
            <person name="Bendahmane M."/>
        </authorList>
    </citation>
    <scope>NUCLEOTIDE SEQUENCE [LARGE SCALE GENOMIC DNA]</scope>
    <source>
        <strain evidence="3">cv. Old Blush</strain>
    </source>
</reference>
<name>A0A2P6RJ73_ROSCH</name>
<dbReference type="GO" id="GO:0003676">
    <property type="term" value="F:nucleic acid binding"/>
    <property type="evidence" value="ECO:0007669"/>
    <property type="project" value="InterPro"/>
</dbReference>
<evidence type="ECO:0000259" key="1">
    <source>
        <dbReference type="Pfam" id="PF13456"/>
    </source>
</evidence>
<dbReference type="CDD" id="cd06222">
    <property type="entry name" value="RNase_H_like"/>
    <property type="match status" value="1"/>
</dbReference>
<protein>
    <recommendedName>
        <fullName evidence="1">RNase H type-1 domain-containing protein</fullName>
    </recommendedName>
</protein>
<organism evidence="2 3">
    <name type="scientific">Rosa chinensis</name>
    <name type="common">China rose</name>
    <dbReference type="NCBI Taxonomy" id="74649"/>
    <lineage>
        <taxon>Eukaryota</taxon>
        <taxon>Viridiplantae</taxon>
        <taxon>Streptophyta</taxon>
        <taxon>Embryophyta</taxon>
        <taxon>Tracheophyta</taxon>
        <taxon>Spermatophyta</taxon>
        <taxon>Magnoliopsida</taxon>
        <taxon>eudicotyledons</taxon>
        <taxon>Gunneridae</taxon>
        <taxon>Pentapetalae</taxon>
        <taxon>rosids</taxon>
        <taxon>fabids</taxon>
        <taxon>Rosales</taxon>
        <taxon>Rosaceae</taxon>
        <taxon>Rosoideae</taxon>
        <taxon>Rosoideae incertae sedis</taxon>
        <taxon>Rosa</taxon>
    </lineage>
</organism>
<dbReference type="Gene3D" id="3.30.420.10">
    <property type="entry name" value="Ribonuclease H-like superfamily/Ribonuclease H"/>
    <property type="match status" value="1"/>
</dbReference>
<dbReference type="Proteomes" id="UP000238479">
    <property type="component" value="Chromosome 2"/>
</dbReference>
<dbReference type="InterPro" id="IPR002156">
    <property type="entry name" value="RNaseH_domain"/>
</dbReference>
<evidence type="ECO:0000313" key="3">
    <source>
        <dbReference type="Proteomes" id="UP000238479"/>
    </source>
</evidence>
<proteinExistence type="predicted"/>
<feature type="domain" description="RNase H type-1" evidence="1">
    <location>
        <begin position="1"/>
        <end position="59"/>
    </location>
</feature>
<dbReference type="AlphaFoldDB" id="A0A2P6RJ73"/>
<dbReference type="GO" id="GO:0004523">
    <property type="term" value="F:RNA-DNA hybrid ribonuclease activity"/>
    <property type="evidence" value="ECO:0007669"/>
    <property type="project" value="InterPro"/>
</dbReference>
<sequence length="90" mass="10169">MESDSLEVISCINNPISKCNWKIFPLLKEIRQKALLFANARWEWIPRKANAAAHLTASLAKKEVGLQRWVDRPPPSLLRVLRSDGLPGPP</sequence>
<gene>
    <name evidence="2" type="ORF">RchiOBHm_Chr2g0089441</name>
</gene>
<dbReference type="InterPro" id="IPR044730">
    <property type="entry name" value="RNase_H-like_dom_plant"/>
</dbReference>
<accession>A0A2P6RJ73</accession>
<dbReference type="Pfam" id="PF13456">
    <property type="entry name" value="RVT_3"/>
    <property type="match status" value="1"/>
</dbReference>
<keyword evidence="3" id="KW-1185">Reference proteome</keyword>